<dbReference type="AlphaFoldDB" id="A0AAJ0CDI2"/>
<name>A0AAJ0CDI2_9HYPO</name>
<protein>
    <submittedName>
        <fullName evidence="3">Uncharacterized protein</fullName>
    </submittedName>
</protein>
<evidence type="ECO:0000256" key="1">
    <source>
        <dbReference type="SAM" id="MobiDB-lite"/>
    </source>
</evidence>
<organism evidence="3 4">
    <name type="scientific">Conoideocrella luteorostrata</name>
    <dbReference type="NCBI Taxonomy" id="1105319"/>
    <lineage>
        <taxon>Eukaryota</taxon>
        <taxon>Fungi</taxon>
        <taxon>Dikarya</taxon>
        <taxon>Ascomycota</taxon>
        <taxon>Pezizomycotina</taxon>
        <taxon>Sordariomycetes</taxon>
        <taxon>Hypocreomycetidae</taxon>
        <taxon>Hypocreales</taxon>
        <taxon>Clavicipitaceae</taxon>
        <taxon>Conoideocrella</taxon>
    </lineage>
</organism>
<evidence type="ECO:0000256" key="2">
    <source>
        <dbReference type="SAM" id="Phobius"/>
    </source>
</evidence>
<keyword evidence="2" id="KW-1133">Transmembrane helix</keyword>
<reference evidence="3" key="1">
    <citation type="submission" date="2023-06" db="EMBL/GenBank/DDBJ databases">
        <title>Conoideocrella luteorostrata (Hypocreales: Clavicipitaceae), a potential biocontrol fungus for elongate hemlock scale in United States Christmas tree production areas.</title>
        <authorList>
            <person name="Barrett H."/>
            <person name="Lovett B."/>
            <person name="Macias A.M."/>
            <person name="Stajich J.E."/>
            <person name="Kasson M.T."/>
        </authorList>
    </citation>
    <scope>NUCLEOTIDE SEQUENCE</scope>
    <source>
        <strain evidence="3">ARSEF 14590</strain>
    </source>
</reference>
<keyword evidence="2" id="KW-0472">Membrane</keyword>
<feature type="region of interest" description="Disordered" evidence="1">
    <location>
        <begin position="126"/>
        <end position="159"/>
    </location>
</feature>
<feature type="transmembrane region" description="Helical" evidence="2">
    <location>
        <begin position="166"/>
        <end position="184"/>
    </location>
</feature>
<proteinExistence type="predicted"/>
<evidence type="ECO:0000313" key="4">
    <source>
        <dbReference type="Proteomes" id="UP001251528"/>
    </source>
</evidence>
<dbReference type="EMBL" id="JASWJB010000584">
    <property type="protein sequence ID" value="KAK2589672.1"/>
    <property type="molecule type" value="Genomic_DNA"/>
</dbReference>
<sequence>MWSSSERHLHPAFSKRHLHLQHPQRAAPVPYMPVVEHLHLGINTCCTVPHRGLLKAELDKRSGSRSSCDELVKKVQISEDVQASGIASQSDELDEEAQIWEDVQELDNACQSEDDEDMKDTIIVATGQDSGEDSSYNSQYDGQEGGQERGKSGEAKAGSSADNTTFITVVALFAVLLLAVELLAA</sequence>
<accession>A0AAJ0CDI2</accession>
<keyword evidence="4" id="KW-1185">Reference proteome</keyword>
<keyword evidence="2" id="KW-0812">Transmembrane</keyword>
<dbReference type="Proteomes" id="UP001251528">
    <property type="component" value="Unassembled WGS sequence"/>
</dbReference>
<gene>
    <name evidence="3" type="ORF">QQS21_012648</name>
</gene>
<evidence type="ECO:0000313" key="3">
    <source>
        <dbReference type="EMBL" id="KAK2589672.1"/>
    </source>
</evidence>
<comment type="caution">
    <text evidence="3">The sequence shown here is derived from an EMBL/GenBank/DDBJ whole genome shotgun (WGS) entry which is preliminary data.</text>
</comment>
<feature type="compositionally biased region" description="Polar residues" evidence="1">
    <location>
        <begin position="127"/>
        <end position="141"/>
    </location>
</feature>